<proteinExistence type="predicted"/>
<dbReference type="GO" id="GO:0007166">
    <property type="term" value="P:cell surface receptor signaling pathway"/>
    <property type="evidence" value="ECO:0007669"/>
    <property type="project" value="InterPro"/>
</dbReference>
<reference evidence="9" key="1">
    <citation type="submission" date="2016-03" db="EMBL/GenBank/DDBJ databases">
        <authorList>
            <person name="Ploux O."/>
        </authorList>
    </citation>
    <scope>NUCLEOTIDE SEQUENCE [LARGE SCALE GENOMIC DNA]</scope>
    <source>
        <strain evidence="9">UK7</strain>
    </source>
</reference>
<feature type="transmembrane region" description="Helical" evidence="6">
    <location>
        <begin position="174"/>
        <end position="196"/>
    </location>
</feature>
<evidence type="ECO:0000313" key="9">
    <source>
        <dbReference type="Proteomes" id="UP000178129"/>
    </source>
</evidence>
<evidence type="ECO:0000256" key="2">
    <source>
        <dbReference type="ARBA" id="ARBA00022692"/>
    </source>
</evidence>
<feature type="region of interest" description="Disordered" evidence="5">
    <location>
        <begin position="491"/>
        <end position="513"/>
    </location>
</feature>
<organism evidence="8 9">
    <name type="scientific">Rhynchosporium graminicola</name>
    <dbReference type="NCBI Taxonomy" id="2792576"/>
    <lineage>
        <taxon>Eukaryota</taxon>
        <taxon>Fungi</taxon>
        <taxon>Dikarya</taxon>
        <taxon>Ascomycota</taxon>
        <taxon>Pezizomycotina</taxon>
        <taxon>Leotiomycetes</taxon>
        <taxon>Helotiales</taxon>
        <taxon>Ploettnerulaceae</taxon>
        <taxon>Rhynchosporium</taxon>
    </lineage>
</organism>
<gene>
    <name evidence="8" type="ORF">RCO7_08784</name>
</gene>
<dbReference type="AlphaFoldDB" id="A0A1E1KCS0"/>
<dbReference type="GO" id="GO:0007189">
    <property type="term" value="P:adenylate cyclase-activating G protein-coupled receptor signaling pathway"/>
    <property type="evidence" value="ECO:0007669"/>
    <property type="project" value="TreeGrafter"/>
</dbReference>
<feature type="transmembrane region" description="Helical" evidence="6">
    <location>
        <begin position="126"/>
        <end position="146"/>
    </location>
</feature>
<dbReference type="SUPFAM" id="SSF81321">
    <property type="entry name" value="Family A G protein-coupled receptor-like"/>
    <property type="match status" value="1"/>
</dbReference>
<evidence type="ECO:0000256" key="1">
    <source>
        <dbReference type="ARBA" id="ARBA00004141"/>
    </source>
</evidence>
<comment type="subcellular location">
    <subcellularLocation>
        <location evidence="1">Membrane</location>
        <topology evidence="1">Multi-pass membrane protein</topology>
    </subcellularLocation>
</comment>
<dbReference type="EMBL" id="FJUW01000011">
    <property type="protein sequence ID" value="CZS95801.1"/>
    <property type="molecule type" value="Genomic_DNA"/>
</dbReference>
<dbReference type="InParanoid" id="A0A1E1KCS0"/>
<evidence type="ECO:0000256" key="4">
    <source>
        <dbReference type="ARBA" id="ARBA00023136"/>
    </source>
</evidence>
<dbReference type="Proteomes" id="UP000178129">
    <property type="component" value="Unassembled WGS sequence"/>
</dbReference>
<dbReference type="STRING" id="914237.A0A1E1KCS0"/>
<evidence type="ECO:0000259" key="7">
    <source>
        <dbReference type="PROSITE" id="PS50261"/>
    </source>
</evidence>
<comment type="caution">
    <text evidence="8">The sequence shown here is derived from an EMBL/GenBank/DDBJ whole genome shotgun (WGS) entry which is preliminary data.</text>
</comment>
<feature type="transmembrane region" description="Helical" evidence="6">
    <location>
        <begin position="372"/>
        <end position="394"/>
    </location>
</feature>
<evidence type="ECO:0000256" key="3">
    <source>
        <dbReference type="ARBA" id="ARBA00022989"/>
    </source>
</evidence>
<dbReference type="GO" id="GO:0004930">
    <property type="term" value="F:G protein-coupled receptor activity"/>
    <property type="evidence" value="ECO:0007669"/>
    <property type="project" value="TreeGrafter"/>
</dbReference>
<dbReference type="PANTHER" id="PTHR23112">
    <property type="entry name" value="G PROTEIN-COUPLED RECEPTOR 157-RELATED"/>
    <property type="match status" value="1"/>
</dbReference>
<keyword evidence="2 6" id="KW-0812">Transmembrane</keyword>
<protein>
    <recommendedName>
        <fullName evidence="7">G-protein coupled receptors family 2 profile 2 domain-containing protein</fullName>
    </recommendedName>
</protein>
<accession>A0A1E1KCS0</accession>
<sequence length="513" mass="57482">MLLAKDLTELQLWNISAIERIASAFSFISVVFIITSFLMLPEFQKPITRLIFYASAGNIFMCVATMISRAPIHSTEIIHPNLCRTQAFLIQMFMPADALWALAMGVNLFSAFYFQVTELQRYRLEMCYIAFCYGAPCIVASVLLLVSTEERGPIYGNATLWCWITSDWDDYRMYLFYGPIWIICILIILILIRLCYTMVMNRLNLSVQTHGTDPTVAQNTGGGTGTKTKRFSSRSKPASPIPLQDMSSRGNTTQDQTPGFFTQALQKHISGCGSGDLPDLPAHLPGTYPAEPKQKSRIATIFGAAYINAKRLFFRQPARVSQHRNTASADAALKLIATVALFFFFIMLITWIPSSANRLYSVVYPGHVSLPLLYLAAGVLPLQGFWNCVIYCYITRKACKDLFMNLRQHRRWSADSLRSAFAEQPGNHRTTSGGIITSIPSHTPSRTRTPSRPISHPAGFHASGSGARYNARPFEDEDGSVTSFEWNNTEASCPNWSRRPNQGSRHMLDLDNV</sequence>
<evidence type="ECO:0000256" key="5">
    <source>
        <dbReference type="SAM" id="MobiDB-lite"/>
    </source>
</evidence>
<dbReference type="Pfam" id="PF05462">
    <property type="entry name" value="Dicty_CAR"/>
    <property type="match status" value="1"/>
</dbReference>
<feature type="transmembrane region" description="Helical" evidence="6">
    <location>
        <begin position="88"/>
        <end position="114"/>
    </location>
</feature>
<dbReference type="PANTHER" id="PTHR23112:SF0">
    <property type="entry name" value="TRANSMEMBRANE PROTEIN 116"/>
    <property type="match status" value="1"/>
</dbReference>
<feature type="domain" description="G-protein coupled receptors family 2 profile 2" evidence="7">
    <location>
        <begin position="15"/>
        <end position="202"/>
    </location>
</feature>
<keyword evidence="3 6" id="KW-1133">Transmembrane helix</keyword>
<feature type="region of interest" description="Disordered" evidence="5">
    <location>
        <begin position="216"/>
        <end position="253"/>
    </location>
</feature>
<keyword evidence="9" id="KW-1185">Reference proteome</keyword>
<feature type="compositionally biased region" description="Polar residues" evidence="5">
    <location>
        <begin position="427"/>
        <end position="452"/>
    </location>
</feature>
<feature type="transmembrane region" description="Helical" evidence="6">
    <location>
        <begin position="331"/>
        <end position="352"/>
    </location>
</feature>
<evidence type="ECO:0000313" key="8">
    <source>
        <dbReference type="EMBL" id="CZS95801.1"/>
    </source>
</evidence>
<dbReference type="Gene3D" id="1.20.1070.10">
    <property type="entry name" value="Rhodopsin 7-helix transmembrane proteins"/>
    <property type="match status" value="2"/>
</dbReference>
<dbReference type="GO" id="GO:0005886">
    <property type="term" value="C:plasma membrane"/>
    <property type="evidence" value="ECO:0007669"/>
    <property type="project" value="TreeGrafter"/>
</dbReference>
<keyword evidence="4 6" id="KW-0472">Membrane</keyword>
<feature type="transmembrane region" description="Helical" evidence="6">
    <location>
        <begin position="20"/>
        <end position="38"/>
    </location>
</feature>
<evidence type="ECO:0000256" key="6">
    <source>
        <dbReference type="SAM" id="Phobius"/>
    </source>
</evidence>
<dbReference type="InterPro" id="IPR017981">
    <property type="entry name" value="GPCR_2-like_7TM"/>
</dbReference>
<feature type="compositionally biased region" description="Polar residues" evidence="5">
    <location>
        <begin position="491"/>
        <end position="504"/>
    </location>
</feature>
<dbReference type="PROSITE" id="PS50261">
    <property type="entry name" value="G_PROTEIN_RECEP_F2_4"/>
    <property type="match status" value="1"/>
</dbReference>
<feature type="region of interest" description="Disordered" evidence="5">
    <location>
        <begin position="423"/>
        <end position="474"/>
    </location>
</feature>
<feature type="transmembrane region" description="Helical" evidence="6">
    <location>
        <begin position="50"/>
        <end position="68"/>
    </location>
</feature>
<name>A0A1E1KCS0_9HELO</name>